<proteinExistence type="predicted"/>
<evidence type="ECO:0000313" key="1">
    <source>
        <dbReference type="EMBL" id="JAD27595.1"/>
    </source>
</evidence>
<protein>
    <submittedName>
        <fullName evidence="1">Uncharacterized protein</fullName>
    </submittedName>
</protein>
<reference evidence="1" key="1">
    <citation type="submission" date="2014-09" db="EMBL/GenBank/DDBJ databases">
        <authorList>
            <person name="Magalhaes I.L.F."/>
            <person name="Oliveira U."/>
            <person name="Santos F.R."/>
            <person name="Vidigal T.H.D.A."/>
            <person name="Brescovit A.D."/>
            <person name="Santos A.J."/>
        </authorList>
    </citation>
    <scope>NUCLEOTIDE SEQUENCE</scope>
    <source>
        <tissue evidence="1">Shoot tissue taken approximately 20 cm above the soil surface</tissue>
    </source>
</reference>
<sequence>MLKWRGLIVNMLYTQLHQNFKFLEDLYIKIHLLY</sequence>
<organism evidence="1">
    <name type="scientific">Arundo donax</name>
    <name type="common">Giant reed</name>
    <name type="synonym">Donax arundinaceus</name>
    <dbReference type="NCBI Taxonomy" id="35708"/>
    <lineage>
        <taxon>Eukaryota</taxon>
        <taxon>Viridiplantae</taxon>
        <taxon>Streptophyta</taxon>
        <taxon>Embryophyta</taxon>
        <taxon>Tracheophyta</taxon>
        <taxon>Spermatophyta</taxon>
        <taxon>Magnoliopsida</taxon>
        <taxon>Liliopsida</taxon>
        <taxon>Poales</taxon>
        <taxon>Poaceae</taxon>
        <taxon>PACMAD clade</taxon>
        <taxon>Arundinoideae</taxon>
        <taxon>Arundineae</taxon>
        <taxon>Arundo</taxon>
    </lineage>
</organism>
<name>A0A0A8YSR7_ARUDO</name>
<dbReference type="EMBL" id="GBRH01270300">
    <property type="protein sequence ID" value="JAD27595.1"/>
    <property type="molecule type" value="Transcribed_RNA"/>
</dbReference>
<dbReference type="AlphaFoldDB" id="A0A0A8YSR7"/>
<reference evidence="1" key="2">
    <citation type="journal article" date="2015" name="Data Brief">
        <title>Shoot transcriptome of the giant reed, Arundo donax.</title>
        <authorList>
            <person name="Barrero R.A."/>
            <person name="Guerrero F.D."/>
            <person name="Moolhuijzen P."/>
            <person name="Goolsby J.A."/>
            <person name="Tidwell J."/>
            <person name="Bellgard S.E."/>
            <person name="Bellgard M.I."/>
        </authorList>
    </citation>
    <scope>NUCLEOTIDE SEQUENCE</scope>
    <source>
        <tissue evidence="1">Shoot tissue taken approximately 20 cm above the soil surface</tissue>
    </source>
</reference>
<accession>A0A0A8YSR7</accession>